<dbReference type="PROSITE" id="PS00786">
    <property type="entry name" value="5_NUCLEOTIDASE_2"/>
    <property type="match status" value="1"/>
</dbReference>
<feature type="domain" description="SLH" evidence="12">
    <location>
        <begin position="54"/>
        <end position="117"/>
    </location>
</feature>
<comment type="similarity">
    <text evidence="5">Belongs to the 5'-nucleotidase family.</text>
</comment>
<dbReference type="NCBIfam" id="NF006938">
    <property type="entry name" value="PRK09420.1"/>
    <property type="match status" value="1"/>
</dbReference>
<dbReference type="Gene3D" id="3.90.780.10">
    <property type="entry name" value="5'-Nucleotidase, C-terminal domain"/>
    <property type="match status" value="1"/>
</dbReference>
<dbReference type="CDD" id="cd07410">
    <property type="entry name" value="MPP_CpdB_N"/>
    <property type="match status" value="1"/>
</dbReference>
<evidence type="ECO:0000256" key="8">
    <source>
        <dbReference type="ARBA" id="ARBA00022741"/>
    </source>
</evidence>
<dbReference type="Pfam" id="PF02872">
    <property type="entry name" value="5_nucleotid_C"/>
    <property type="match status" value="1"/>
</dbReference>
<dbReference type="SUPFAM" id="SSF55816">
    <property type="entry name" value="5'-nucleotidase (syn. UDP-sugar hydrolase), C-terminal domain"/>
    <property type="match status" value="1"/>
</dbReference>
<dbReference type="InterPro" id="IPR041827">
    <property type="entry name" value="CpdB_N"/>
</dbReference>
<reference evidence="14" key="1">
    <citation type="journal article" date="2019" name="Int. J. Syst. Evol. Microbiol.">
        <title>The Global Catalogue of Microorganisms (GCM) 10K type strain sequencing project: providing services to taxonomists for standard genome sequencing and annotation.</title>
        <authorList>
            <consortium name="The Broad Institute Genomics Platform"/>
            <consortium name="The Broad Institute Genome Sequencing Center for Infectious Disease"/>
            <person name="Wu L."/>
            <person name="Ma J."/>
        </authorList>
    </citation>
    <scope>NUCLEOTIDE SEQUENCE [LARGE SCALE GENOMIC DNA]</scope>
    <source>
        <strain evidence="14">CGMCC 1.15475</strain>
    </source>
</reference>
<protein>
    <submittedName>
        <fullName evidence="13">Bifunctional 2',3'-cyclic-nucleotide 2'-phosphodiesterase/3'-nucleotidase</fullName>
    </submittedName>
</protein>
<feature type="signal peptide" evidence="11">
    <location>
        <begin position="1"/>
        <end position="29"/>
    </location>
</feature>
<evidence type="ECO:0000313" key="14">
    <source>
        <dbReference type="Proteomes" id="UP001597273"/>
    </source>
</evidence>
<dbReference type="InterPro" id="IPR029052">
    <property type="entry name" value="Metallo-depent_PP-like"/>
</dbReference>
<dbReference type="Pfam" id="PF00149">
    <property type="entry name" value="Metallophos"/>
    <property type="match status" value="1"/>
</dbReference>
<dbReference type="EMBL" id="JBHUFW010000004">
    <property type="protein sequence ID" value="MFD1861947.1"/>
    <property type="molecule type" value="Genomic_DNA"/>
</dbReference>
<dbReference type="InterPro" id="IPR006146">
    <property type="entry name" value="5'-Nucleotdase_CS"/>
</dbReference>
<name>A0ABW4QEE0_9BACL</name>
<comment type="catalytic activity">
    <reaction evidence="1">
        <text>a ribonucleoside 3'-phosphate + H2O = a ribonucleoside + phosphate</text>
        <dbReference type="Rhea" id="RHEA:10144"/>
        <dbReference type="ChEBI" id="CHEBI:13197"/>
        <dbReference type="ChEBI" id="CHEBI:15377"/>
        <dbReference type="ChEBI" id="CHEBI:18254"/>
        <dbReference type="ChEBI" id="CHEBI:43474"/>
        <dbReference type="EC" id="3.1.3.6"/>
    </reaction>
</comment>
<comment type="caution">
    <text evidence="13">The sequence shown here is derived from an EMBL/GenBank/DDBJ whole genome shotgun (WGS) entry which is preliminary data.</text>
</comment>
<evidence type="ECO:0000256" key="4">
    <source>
        <dbReference type="ARBA" id="ARBA00004196"/>
    </source>
</evidence>
<proteinExistence type="inferred from homology"/>
<dbReference type="PANTHER" id="PTHR11575:SF6">
    <property type="entry name" value="2',3'-CYCLIC-NUCLEOTIDE 2'-PHOSPHODIESTERASE_3'-NUCLEOTIDASE"/>
    <property type="match status" value="1"/>
</dbReference>
<comment type="catalytic activity">
    <reaction evidence="2">
        <text>a nucleoside 2',3'-cyclic phosphate + H2O = a nucleoside 3'-phosphate + H(+)</text>
        <dbReference type="Rhea" id="RHEA:19621"/>
        <dbReference type="ChEBI" id="CHEBI:15377"/>
        <dbReference type="ChEBI" id="CHEBI:15378"/>
        <dbReference type="ChEBI" id="CHEBI:66949"/>
        <dbReference type="ChEBI" id="CHEBI:66954"/>
        <dbReference type="EC" id="3.1.4.16"/>
    </reaction>
</comment>
<comment type="cofactor">
    <cofactor evidence="3">
        <name>a divalent metal cation</name>
        <dbReference type="ChEBI" id="CHEBI:60240"/>
    </cofactor>
</comment>
<dbReference type="InterPro" id="IPR036907">
    <property type="entry name" value="5'-Nucleotdase_C_sf"/>
</dbReference>
<keyword evidence="8" id="KW-0547">Nucleotide-binding</keyword>
<keyword evidence="6" id="KW-0479">Metal-binding</keyword>
<dbReference type="PRINTS" id="PR01607">
    <property type="entry name" value="APYRASEFAMLY"/>
</dbReference>
<gene>
    <name evidence="13" type="ORF">ACFSDB_03355</name>
</gene>
<dbReference type="RefSeq" id="WP_204890996.1">
    <property type="nucleotide sequence ID" value="NZ_JBHUFW010000004.1"/>
</dbReference>
<keyword evidence="14" id="KW-1185">Reference proteome</keyword>
<evidence type="ECO:0000256" key="3">
    <source>
        <dbReference type="ARBA" id="ARBA00001968"/>
    </source>
</evidence>
<evidence type="ECO:0000256" key="10">
    <source>
        <dbReference type="ARBA" id="ARBA00023268"/>
    </source>
</evidence>
<dbReference type="InterPro" id="IPR006179">
    <property type="entry name" value="5_nucleotidase/apyrase"/>
</dbReference>
<evidence type="ECO:0000256" key="9">
    <source>
        <dbReference type="ARBA" id="ARBA00022801"/>
    </source>
</evidence>
<feature type="chain" id="PRO_5046912437" evidence="11">
    <location>
        <begin position="30"/>
        <end position="787"/>
    </location>
</feature>
<dbReference type="InterPro" id="IPR004843">
    <property type="entry name" value="Calcineurin-like_PHP"/>
</dbReference>
<dbReference type="InterPro" id="IPR008334">
    <property type="entry name" value="5'-Nucleotdase_C"/>
</dbReference>
<keyword evidence="10" id="KW-0511">Multifunctional enzyme</keyword>
<evidence type="ECO:0000256" key="5">
    <source>
        <dbReference type="ARBA" id="ARBA00006654"/>
    </source>
</evidence>
<evidence type="ECO:0000256" key="7">
    <source>
        <dbReference type="ARBA" id="ARBA00022729"/>
    </source>
</evidence>
<dbReference type="PROSITE" id="PS51272">
    <property type="entry name" value="SLH"/>
    <property type="match status" value="1"/>
</dbReference>
<evidence type="ECO:0000256" key="2">
    <source>
        <dbReference type="ARBA" id="ARBA00001730"/>
    </source>
</evidence>
<evidence type="ECO:0000256" key="11">
    <source>
        <dbReference type="SAM" id="SignalP"/>
    </source>
</evidence>
<keyword evidence="9" id="KW-0378">Hydrolase</keyword>
<comment type="subcellular location">
    <subcellularLocation>
        <location evidence="4">Cell envelope</location>
    </subcellularLocation>
</comment>
<evidence type="ECO:0000256" key="1">
    <source>
        <dbReference type="ARBA" id="ARBA00000527"/>
    </source>
</evidence>
<evidence type="ECO:0000259" key="12">
    <source>
        <dbReference type="PROSITE" id="PS51272"/>
    </source>
</evidence>
<organism evidence="13 14">
    <name type="scientific">Planococcus chinensis</name>
    <dbReference type="NCBI Taxonomy" id="272917"/>
    <lineage>
        <taxon>Bacteria</taxon>
        <taxon>Bacillati</taxon>
        <taxon>Bacillota</taxon>
        <taxon>Bacilli</taxon>
        <taxon>Bacillales</taxon>
        <taxon>Caryophanaceae</taxon>
        <taxon>Planococcus</taxon>
    </lineage>
</organism>
<dbReference type="SUPFAM" id="SSF56300">
    <property type="entry name" value="Metallo-dependent phosphatases"/>
    <property type="match status" value="1"/>
</dbReference>
<evidence type="ECO:0000256" key="6">
    <source>
        <dbReference type="ARBA" id="ARBA00022723"/>
    </source>
</evidence>
<evidence type="ECO:0000313" key="13">
    <source>
        <dbReference type="EMBL" id="MFD1861947.1"/>
    </source>
</evidence>
<dbReference type="Gene3D" id="3.60.21.10">
    <property type="match status" value="1"/>
</dbReference>
<keyword evidence="7 11" id="KW-0732">Signal</keyword>
<dbReference type="PANTHER" id="PTHR11575">
    <property type="entry name" value="5'-NUCLEOTIDASE-RELATED"/>
    <property type="match status" value="1"/>
</dbReference>
<dbReference type="Proteomes" id="UP001597273">
    <property type="component" value="Unassembled WGS sequence"/>
</dbReference>
<accession>A0ABW4QEE0</accession>
<dbReference type="Pfam" id="PF00395">
    <property type="entry name" value="SLH"/>
    <property type="match status" value="1"/>
</dbReference>
<sequence length="787" mass="85607">MSIKRKVAMATSAAVLVLSGLSTASPALAAPSKDVTRGEFIKHLVTSMNVELGDGSTIAFKDVDPSLAPYVEAAYNLKLTSGKSATLFGTNEKLSREQGFAIAARAVDSEKEYPASNLKKFKDSRHLSKSLTDNLSEAVGIGLLIGFKDGTIKPGKGISGGEMRAIVQRLVREYKKVDGKHVSLRILGTSDLHTNFVNYDYYQDKTSNNLGLAKTGVLIEKAREENKNNLLFDNGDLIQGTPFGGYKVTVDRLEDGELHPAYAALESLDFQASTLGNHEFNFGLEYLDEALDDAPFPVLNANVYDAATKKNKYTPYTIIDKEVVDGKGKKHTIQVGVIGVVAPQILKWDRAHLEGKVIAEDAVKSVEKFLPEVEKKGADVVVVLSHSGMGDEKYEVGEENITYQLSQVKGIDAIITGHNHDTFPGSYEELANVDQEQGTINGTPVVMPGKFGSHLGVIDLKLAPKGKEWNIVSEKAELRAIDTKTDEVAEEVIEAVKETHEATIDYVRSPVGETTAPITSYFSLVTDDPSIQIVNNAQKWYVEQKVAGTANADLPILSAAAPFKAGGRNGAEYYTDIKTGEIAIKNVADLYVYDNTVFALKLTGADIKEWLEMSAGQFKQINPTATTEQDLINADFRTYNFDVIDGVTYDIDVTQPAKYDGDGNVINANANRIKNLSFDGKAIDPAKEFLVATNNYRASGNFPGVRSAKESIDYAYENRQVIMDYMLEVGTIDPSADGNWDFAPIAGTQNITFETSANAKDLIPADSGITFKALTENGFAKYGVEIE</sequence>
<dbReference type="InterPro" id="IPR001119">
    <property type="entry name" value="SLH_dom"/>
</dbReference>